<proteinExistence type="predicted"/>
<feature type="non-terminal residue" evidence="1">
    <location>
        <position position="1"/>
    </location>
</feature>
<evidence type="ECO:0000313" key="1">
    <source>
        <dbReference type="EMBL" id="CAG7825151.1"/>
    </source>
</evidence>
<dbReference type="AlphaFoldDB" id="A0A8J2L0V6"/>
<sequence length="88" mass="10133">QADSLSDIRCRNPPECEIFKKCFMETTRNQSCSSVSVTTGGECHDRFPCLQVPRVFPQGIAVCMAKHKTIQQIDFHFYGLDYKFCKYT</sequence>
<comment type="caution">
    <text evidence="1">The sequence shown here is derived from an EMBL/GenBank/DDBJ whole genome shotgun (WGS) entry which is preliminary data.</text>
</comment>
<reference evidence="1" key="1">
    <citation type="submission" date="2021-06" db="EMBL/GenBank/DDBJ databases">
        <authorList>
            <person name="Hodson N. C."/>
            <person name="Mongue J. A."/>
            <person name="Jaron S. K."/>
        </authorList>
    </citation>
    <scope>NUCLEOTIDE SEQUENCE</scope>
</reference>
<gene>
    <name evidence="1" type="ORF">AFUS01_LOCUS35275</name>
</gene>
<dbReference type="EMBL" id="CAJVCH010535202">
    <property type="protein sequence ID" value="CAG7825151.1"/>
    <property type="molecule type" value="Genomic_DNA"/>
</dbReference>
<dbReference type="Proteomes" id="UP000708208">
    <property type="component" value="Unassembled WGS sequence"/>
</dbReference>
<keyword evidence="2" id="KW-1185">Reference proteome</keyword>
<protein>
    <submittedName>
        <fullName evidence="1">Uncharacterized protein</fullName>
    </submittedName>
</protein>
<accession>A0A8J2L0V6</accession>
<name>A0A8J2L0V6_9HEXA</name>
<evidence type="ECO:0000313" key="2">
    <source>
        <dbReference type="Proteomes" id="UP000708208"/>
    </source>
</evidence>
<organism evidence="1 2">
    <name type="scientific">Allacma fusca</name>
    <dbReference type="NCBI Taxonomy" id="39272"/>
    <lineage>
        <taxon>Eukaryota</taxon>
        <taxon>Metazoa</taxon>
        <taxon>Ecdysozoa</taxon>
        <taxon>Arthropoda</taxon>
        <taxon>Hexapoda</taxon>
        <taxon>Collembola</taxon>
        <taxon>Symphypleona</taxon>
        <taxon>Sminthuridae</taxon>
        <taxon>Allacma</taxon>
    </lineage>
</organism>